<dbReference type="AlphaFoldDB" id="A0A4Y8UJB5"/>
<accession>A0A4Y8UJB5</accession>
<dbReference type="Pfam" id="PF01551">
    <property type="entry name" value="Peptidase_M23"/>
    <property type="match status" value="1"/>
</dbReference>
<dbReference type="GO" id="GO:0004222">
    <property type="term" value="F:metalloendopeptidase activity"/>
    <property type="evidence" value="ECO:0007669"/>
    <property type="project" value="TreeGrafter"/>
</dbReference>
<keyword evidence="5" id="KW-1185">Reference proteome</keyword>
<evidence type="ECO:0000259" key="3">
    <source>
        <dbReference type="Pfam" id="PF01551"/>
    </source>
</evidence>
<feature type="domain" description="M23ase beta-sheet core" evidence="3">
    <location>
        <begin position="274"/>
        <end position="367"/>
    </location>
</feature>
<evidence type="ECO:0000313" key="5">
    <source>
        <dbReference type="Proteomes" id="UP000298133"/>
    </source>
</evidence>
<keyword evidence="2" id="KW-0732">Signal</keyword>
<dbReference type="Gene3D" id="2.70.70.10">
    <property type="entry name" value="Glucose Permease (Domain IIA)"/>
    <property type="match status" value="1"/>
</dbReference>
<dbReference type="InterPro" id="IPR011055">
    <property type="entry name" value="Dup_hybrid_motif"/>
</dbReference>
<keyword evidence="1" id="KW-0175">Coiled coil</keyword>
<dbReference type="FunFam" id="2.70.70.10:FF:000003">
    <property type="entry name" value="Murein hydrolase activator EnvC"/>
    <property type="match status" value="1"/>
</dbReference>
<dbReference type="OrthoDB" id="9784703at2"/>
<comment type="caution">
    <text evidence="4">The sequence shown here is derived from an EMBL/GenBank/DDBJ whole genome shotgun (WGS) entry which is preliminary data.</text>
</comment>
<dbReference type="Gene3D" id="6.10.250.3150">
    <property type="match status" value="1"/>
</dbReference>
<reference evidence="4 5" key="1">
    <citation type="submission" date="2019-03" db="EMBL/GenBank/DDBJ databases">
        <title>Draft genome of Gammaproteobacteria bacterium LSUCC0057, a member of the SAR92 clade.</title>
        <authorList>
            <person name="Lanclos V.C."/>
            <person name="Doiron C."/>
            <person name="Henson M.W."/>
            <person name="Thrash J.C."/>
        </authorList>
    </citation>
    <scope>NUCLEOTIDE SEQUENCE [LARGE SCALE GENOMIC DNA]</scope>
    <source>
        <strain evidence="4 5">LSUCC0057</strain>
    </source>
</reference>
<feature type="coiled-coil region" evidence="1">
    <location>
        <begin position="180"/>
        <end position="235"/>
    </location>
</feature>
<organism evidence="4 5">
    <name type="scientific">Gammaproteobacteria bacterium LSUCC0057</name>
    <dbReference type="NCBI Taxonomy" id="2559237"/>
    <lineage>
        <taxon>Bacteria</taxon>
        <taxon>Pseudomonadati</taxon>
        <taxon>Pseudomonadota</taxon>
        <taxon>Gammaproteobacteria</taxon>
        <taxon>Cellvibrionales</taxon>
        <taxon>Porticoccaceae</taxon>
        <taxon>SAR92 clade</taxon>
    </lineage>
</organism>
<evidence type="ECO:0000256" key="2">
    <source>
        <dbReference type="SAM" id="SignalP"/>
    </source>
</evidence>
<dbReference type="PANTHER" id="PTHR21666">
    <property type="entry name" value="PEPTIDASE-RELATED"/>
    <property type="match status" value="1"/>
</dbReference>
<feature type="coiled-coil region" evidence="1">
    <location>
        <begin position="29"/>
        <end position="56"/>
    </location>
</feature>
<proteinExistence type="predicted"/>
<dbReference type="InterPro" id="IPR050570">
    <property type="entry name" value="Cell_wall_metabolism_enzyme"/>
</dbReference>
<dbReference type="PANTHER" id="PTHR21666:SF270">
    <property type="entry name" value="MUREIN HYDROLASE ACTIVATOR ENVC"/>
    <property type="match status" value="1"/>
</dbReference>
<feature type="signal peptide" evidence="2">
    <location>
        <begin position="1"/>
        <end position="22"/>
    </location>
</feature>
<dbReference type="Proteomes" id="UP000298133">
    <property type="component" value="Unassembled WGS sequence"/>
</dbReference>
<evidence type="ECO:0000313" key="4">
    <source>
        <dbReference type="EMBL" id="TFH67789.1"/>
    </source>
</evidence>
<dbReference type="SUPFAM" id="SSF51261">
    <property type="entry name" value="Duplicated hybrid motif"/>
    <property type="match status" value="1"/>
</dbReference>
<gene>
    <name evidence="4" type="ORF">E3W66_05935</name>
</gene>
<name>A0A4Y8UJB5_9GAMM</name>
<feature type="chain" id="PRO_5021291556" description="M23ase beta-sheet core domain-containing protein" evidence="2">
    <location>
        <begin position="23"/>
        <end position="372"/>
    </location>
</feature>
<dbReference type="InterPro" id="IPR016047">
    <property type="entry name" value="M23ase_b-sheet_dom"/>
</dbReference>
<evidence type="ECO:0000256" key="1">
    <source>
        <dbReference type="SAM" id="Coils"/>
    </source>
</evidence>
<protein>
    <recommendedName>
        <fullName evidence="3">M23ase beta-sheet core domain-containing protein</fullName>
    </recommendedName>
</protein>
<sequence>MLSPRQWLAALWLLSISSAALCVDPAQQLLQLNATIAELEQQLQQQRGSQTALEQQLAALTLQQNAIAQQQRQLAAQITANNRSLAQLDTRQQQLNDAVATQRLQASAVLAAHYKLGRQPQLKLLLNGQQPQQIKRQLNYYRYLVAARQQLLDSLNRDLLELTAVQSQQRQQRQTLVQQQRQQQSLAAQLEQSLSKQQQRGAELKKRIAAQRSELSQLQQQRQQLERVIAEATRRAAPALASRPIAELKGQLPRPAPGRVLHRFGERRDDQLRWQGWLIDARRGDPIALVHPGRVVYADYLRGYGLLVIVQHDPETLTLYAHNSELATAVGEQLNAGAIIAYAGDSGEQIGNALYFELRRDGAAVDPAQWLR</sequence>
<dbReference type="EMBL" id="SPIA01000002">
    <property type="protein sequence ID" value="TFH67789.1"/>
    <property type="molecule type" value="Genomic_DNA"/>
</dbReference>
<dbReference type="CDD" id="cd12797">
    <property type="entry name" value="M23_peptidase"/>
    <property type="match status" value="1"/>
</dbReference>